<protein>
    <submittedName>
        <fullName evidence="2">Uncharacterized protein</fullName>
    </submittedName>
</protein>
<proteinExistence type="predicted"/>
<dbReference type="AlphaFoldDB" id="A0A133V4S1"/>
<keyword evidence="1" id="KW-0812">Transmembrane</keyword>
<name>A0A133V4S1_9EURY</name>
<keyword evidence="1" id="KW-1133">Transmembrane helix</keyword>
<evidence type="ECO:0000313" key="2">
    <source>
        <dbReference type="EMBL" id="KXB01443.1"/>
    </source>
</evidence>
<dbReference type="EMBL" id="LHXV01000012">
    <property type="protein sequence ID" value="KXB01443.1"/>
    <property type="molecule type" value="Genomic_DNA"/>
</dbReference>
<evidence type="ECO:0000313" key="3">
    <source>
        <dbReference type="Proteomes" id="UP000070344"/>
    </source>
</evidence>
<keyword evidence="3" id="KW-1185">Reference proteome</keyword>
<organism evidence="2 3">
    <name type="scientific">candidate division MSBL1 archaeon SCGC-AAA259O05</name>
    <dbReference type="NCBI Taxonomy" id="1698271"/>
    <lineage>
        <taxon>Archaea</taxon>
        <taxon>Methanobacteriati</taxon>
        <taxon>Methanobacteriota</taxon>
        <taxon>candidate division MSBL1</taxon>
    </lineage>
</organism>
<accession>A0A133V4S1</accession>
<evidence type="ECO:0000256" key="1">
    <source>
        <dbReference type="SAM" id="Phobius"/>
    </source>
</evidence>
<reference evidence="2 3" key="1">
    <citation type="journal article" date="2016" name="Sci. Rep.">
        <title>Metabolic traits of an uncultured archaeal lineage -MSBL1- from brine pools of the Red Sea.</title>
        <authorList>
            <person name="Mwirichia R."/>
            <person name="Alam I."/>
            <person name="Rashid M."/>
            <person name="Vinu M."/>
            <person name="Ba-Alawi W."/>
            <person name="Anthony Kamau A."/>
            <person name="Kamanda Ngugi D."/>
            <person name="Goker M."/>
            <person name="Klenk H.P."/>
            <person name="Bajic V."/>
            <person name="Stingl U."/>
        </authorList>
    </citation>
    <scope>NUCLEOTIDE SEQUENCE [LARGE SCALE GENOMIC DNA]</scope>
    <source>
        <strain evidence="2">SCGC-AAA259O05</strain>
    </source>
</reference>
<gene>
    <name evidence="2" type="ORF">AKJ41_01490</name>
</gene>
<feature type="transmembrane region" description="Helical" evidence="1">
    <location>
        <begin position="12"/>
        <end position="33"/>
    </location>
</feature>
<sequence length="311" mass="34858">MREGGQVFTFDMLLALILIMLIVTTSGLAITMARKQGSEYVSRYSLERTASDAADVLVRSPGEPDTWQENPQELEVPGVAKLEKDTGEAIPNRISGPKLAQLRDMMRGSNWNPENDSIQAIMGLFGKTDKFEISIWSGDNQIAKIWPGWDEEENSGVENSLEVAVAERLALGRYGDLRYFSGKLPKTRGGKKVYPQENFEIGPNELETYDWYLIVKTGDTVGNPIFVYINKSTKVNFTPPHDPQGDIWPDSHGGMDDYLHAGTNTVRMEPTGKPDTWFELYIVGIPACSQPEQSLQTLEKTVLKIKVKVWR</sequence>
<dbReference type="Proteomes" id="UP000070344">
    <property type="component" value="Unassembled WGS sequence"/>
</dbReference>
<keyword evidence="1" id="KW-0472">Membrane</keyword>
<comment type="caution">
    <text evidence="2">The sequence shown here is derived from an EMBL/GenBank/DDBJ whole genome shotgun (WGS) entry which is preliminary data.</text>
</comment>